<dbReference type="EMBL" id="JAVRRG010000015">
    <property type="protein sequence ID" value="KAK5098166.1"/>
    <property type="molecule type" value="Genomic_DNA"/>
</dbReference>
<dbReference type="PANTHER" id="PTHR39596">
    <property type="match status" value="1"/>
</dbReference>
<dbReference type="PANTHER" id="PTHR39596:SF2">
    <property type="entry name" value="HET DOMAIN PROTEIN (AFU_ORTHOLOGUE AFUA_1G17550)-RELATED"/>
    <property type="match status" value="1"/>
</dbReference>
<evidence type="ECO:0000313" key="3">
    <source>
        <dbReference type="Proteomes" id="UP001345013"/>
    </source>
</evidence>
<evidence type="ECO:0000313" key="2">
    <source>
        <dbReference type="EMBL" id="KAK5098166.1"/>
    </source>
</evidence>
<proteinExistence type="predicted"/>
<comment type="caution">
    <text evidence="2">The sequence shown here is derived from an EMBL/GenBank/DDBJ whole genome shotgun (WGS) entry which is preliminary data.</text>
</comment>
<organism evidence="2 3">
    <name type="scientific">Lithohypha guttulata</name>
    <dbReference type="NCBI Taxonomy" id="1690604"/>
    <lineage>
        <taxon>Eukaryota</taxon>
        <taxon>Fungi</taxon>
        <taxon>Dikarya</taxon>
        <taxon>Ascomycota</taxon>
        <taxon>Pezizomycotina</taxon>
        <taxon>Eurotiomycetes</taxon>
        <taxon>Chaetothyriomycetidae</taxon>
        <taxon>Chaetothyriales</taxon>
        <taxon>Trichomeriaceae</taxon>
        <taxon>Lithohypha</taxon>
    </lineage>
</organism>
<evidence type="ECO:0000259" key="1">
    <source>
        <dbReference type="Pfam" id="PF06985"/>
    </source>
</evidence>
<accession>A0ABR0KJC6</accession>
<gene>
    <name evidence="2" type="ORF">LTR24_001988</name>
</gene>
<keyword evidence="3" id="KW-1185">Reference proteome</keyword>
<feature type="domain" description="Heterokaryon incompatibility" evidence="1">
    <location>
        <begin position="111"/>
        <end position="189"/>
    </location>
</feature>
<sequence length="570" mass="65441">MDRWKLGKRHDTGDCSELECKYEKIDEHTYQTVHDHACDGSCDEVNLGASSLGLIVPVISQGNIPLVVVNGEGASMQVQVVSATIENRARKRVLIDRLRGRHNNASEILPYVAISHVWSDGLGNTRSNALPRCQLRRLQDCANSLFPRGDHPVPFWIDTICVPLEQPGRRNAIISMRDVYVRAEKVLVLDSVLSEVSCETYAGDLLMRIRASTWVRRVWTFHECQLAKSLHYQFLERALSLRELQHLQEEQQQATDRKYMQLQTNDANGWSWDPAGYAMNHEYVIRIKNLDPLMSQNCHILEMMEKQRITSITGTADQIDAVKLAHAALHVRWRRTSRRTDETICLAGVMGRRVDDLVALDTNTERMRRLMTTMSGVPSDILFVRLPRIQEDGYRWIPKTFLGERRTLIINPTERAFPTPRGLRCKRPCILFTSMSRLAVHKKLLIGGEERESIFIGLKDHFLPQPYPHPQKSCTWEIYEEPTNAEDGTLHWDDYQCSDIAIVLQETFQRELYKDIPGVLVLLKKRGLAVLHCRYERQIVVRLLPQSPTGPCGITKSELCYPFGKLFYIS</sequence>
<protein>
    <recommendedName>
        <fullName evidence="1">Heterokaryon incompatibility domain-containing protein</fullName>
    </recommendedName>
</protein>
<dbReference type="Pfam" id="PF06985">
    <property type="entry name" value="HET"/>
    <property type="match status" value="1"/>
</dbReference>
<dbReference type="InterPro" id="IPR010730">
    <property type="entry name" value="HET"/>
</dbReference>
<reference evidence="2 3" key="1">
    <citation type="submission" date="2023-08" db="EMBL/GenBank/DDBJ databases">
        <title>Black Yeasts Isolated from many extreme environments.</title>
        <authorList>
            <person name="Coleine C."/>
            <person name="Stajich J.E."/>
            <person name="Selbmann L."/>
        </authorList>
    </citation>
    <scope>NUCLEOTIDE SEQUENCE [LARGE SCALE GENOMIC DNA]</scope>
    <source>
        <strain evidence="2 3">CCFEE 5885</strain>
    </source>
</reference>
<name>A0ABR0KJC6_9EURO</name>
<dbReference type="Proteomes" id="UP001345013">
    <property type="component" value="Unassembled WGS sequence"/>
</dbReference>